<dbReference type="Pfam" id="PF18932">
    <property type="entry name" value="DUF5681"/>
    <property type="match status" value="1"/>
</dbReference>
<dbReference type="EMBL" id="JAAIVJ010000009">
    <property type="protein sequence ID" value="NEY91565.1"/>
    <property type="molecule type" value="Genomic_DNA"/>
</dbReference>
<gene>
    <name evidence="3" type="ORF">G4Z14_14770</name>
</gene>
<evidence type="ECO:0000313" key="3">
    <source>
        <dbReference type="EMBL" id="NEY91565.1"/>
    </source>
</evidence>
<sequence length="286" mass="32298">MDEFDNAVARHMRKTVTSRQNGQTKPMSMREAMLAKQAEVALKGSPYAIRHILMMDQRATEREAQERLAKREAWVRIKQSQERRHVAAIAKGEDVDLILPHPEDIVIDADDARVVGPCDTAELAACHEAMQMRDLLFLQQGLEDRLGGASEREDQSQIKPTSPLLFASFINRTLPKRFQLSQAAELEALRRASSLYTKRELLTLCYRGWAKLGMHLPRGAQLPGIGICISYLDITLATLVRIREAEGNRLEIDDAIAEGRQRLFEELPLGNSAPVPQTMFRERGIM</sequence>
<feature type="region of interest" description="Disordered" evidence="1">
    <location>
        <begin position="1"/>
        <end position="26"/>
    </location>
</feature>
<protein>
    <recommendedName>
        <fullName evidence="2">DUF5681 domain-containing protein</fullName>
    </recommendedName>
</protein>
<organism evidence="3 4">
    <name type="scientific">Tabrizicola oligotrophica</name>
    <dbReference type="NCBI Taxonomy" id="2710650"/>
    <lineage>
        <taxon>Bacteria</taxon>
        <taxon>Pseudomonadati</taxon>
        <taxon>Pseudomonadota</taxon>
        <taxon>Alphaproteobacteria</taxon>
        <taxon>Rhodobacterales</taxon>
        <taxon>Paracoccaceae</taxon>
        <taxon>Tabrizicola</taxon>
    </lineage>
</organism>
<evidence type="ECO:0000256" key="1">
    <source>
        <dbReference type="SAM" id="MobiDB-lite"/>
    </source>
</evidence>
<dbReference type="RefSeq" id="WP_164627064.1">
    <property type="nucleotide sequence ID" value="NZ_JAAIVJ010000009.1"/>
</dbReference>
<dbReference type="AlphaFoldDB" id="A0A6M0QVV8"/>
<comment type="caution">
    <text evidence="3">The sequence shown here is derived from an EMBL/GenBank/DDBJ whole genome shotgun (WGS) entry which is preliminary data.</text>
</comment>
<reference evidence="3 4" key="1">
    <citation type="submission" date="2020-02" db="EMBL/GenBank/DDBJ databases">
        <authorList>
            <person name="Chen W.-M."/>
        </authorList>
    </citation>
    <scope>NUCLEOTIDE SEQUENCE [LARGE SCALE GENOMIC DNA]</scope>
    <source>
        <strain evidence="3 4">KMS-5</strain>
    </source>
</reference>
<evidence type="ECO:0000313" key="4">
    <source>
        <dbReference type="Proteomes" id="UP000477782"/>
    </source>
</evidence>
<accession>A0A6M0QVV8</accession>
<feature type="domain" description="DUF5681" evidence="2">
    <location>
        <begin position="5"/>
        <end position="55"/>
    </location>
</feature>
<feature type="compositionally biased region" description="Polar residues" evidence="1">
    <location>
        <begin position="17"/>
        <end position="26"/>
    </location>
</feature>
<proteinExistence type="predicted"/>
<dbReference type="Proteomes" id="UP000477782">
    <property type="component" value="Unassembled WGS sequence"/>
</dbReference>
<dbReference type="InterPro" id="IPR043736">
    <property type="entry name" value="DUF5681"/>
</dbReference>
<name>A0A6M0QVV8_9RHOB</name>
<keyword evidence="4" id="KW-1185">Reference proteome</keyword>
<evidence type="ECO:0000259" key="2">
    <source>
        <dbReference type="Pfam" id="PF18932"/>
    </source>
</evidence>